<proteinExistence type="inferred from homology"/>
<keyword evidence="9" id="KW-1185">Reference proteome</keyword>
<dbReference type="GO" id="GO:0009307">
    <property type="term" value="P:DNA restriction-modification system"/>
    <property type="evidence" value="ECO:0007669"/>
    <property type="project" value="UniProtKB-KW"/>
</dbReference>
<dbReference type="Proteomes" id="UP000470771">
    <property type="component" value="Unassembled WGS sequence"/>
</dbReference>
<evidence type="ECO:0000256" key="3">
    <source>
        <dbReference type="ARBA" id="ARBA00022679"/>
    </source>
</evidence>
<dbReference type="PROSITE" id="PS00094">
    <property type="entry name" value="C5_MTASE_1"/>
    <property type="match status" value="1"/>
</dbReference>
<reference evidence="8 9" key="1">
    <citation type="submission" date="2019-12" db="EMBL/GenBank/DDBJ databases">
        <authorList>
            <person name="Zhao J."/>
        </authorList>
    </citation>
    <scope>NUCLEOTIDE SEQUENCE [LARGE SCALE GENOMIC DNA]</scope>
    <source>
        <strain evidence="8 9">S-15</strain>
    </source>
</reference>
<comment type="caution">
    <text evidence="8">The sequence shown here is derived from an EMBL/GenBank/DDBJ whole genome shotgun (WGS) entry which is preliminary data.</text>
</comment>
<dbReference type="InterPro" id="IPR029063">
    <property type="entry name" value="SAM-dependent_MTases_sf"/>
</dbReference>
<dbReference type="Pfam" id="PF00145">
    <property type="entry name" value="DNA_methylase"/>
    <property type="match status" value="1"/>
</dbReference>
<dbReference type="PANTHER" id="PTHR46098:SF1">
    <property type="entry name" value="TRNA (CYTOSINE(38)-C(5))-METHYLTRANSFERASE"/>
    <property type="match status" value="1"/>
</dbReference>
<dbReference type="InterPro" id="IPR001525">
    <property type="entry name" value="C5_MeTfrase"/>
</dbReference>
<dbReference type="SUPFAM" id="SSF53335">
    <property type="entry name" value="S-adenosyl-L-methionine-dependent methyltransferases"/>
    <property type="match status" value="1"/>
</dbReference>
<dbReference type="AlphaFoldDB" id="A0A6N9NLZ4"/>
<comment type="catalytic activity">
    <reaction evidence="6">
        <text>a 2'-deoxycytidine in DNA + S-adenosyl-L-methionine = a 5-methyl-2'-deoxycytidine in DNA + S-adenosyl-L-homocysteine + H(+)</text>
        <dbReference type="Rhea" id="RHEA:13681"/>
        <dbReference type="Rhea" id="RHEA-COMP:11369"/>
        <dbReference type="Rhea" id="RHEA-COMP:11370"/>
        <dbReference type="ChEBI" id="CHEBI:15378"/>
        <dbReference type="ChEBI" id="CHEBI:57856"/>
        <dbReference type="ChEBI" id="CHEBI:59789"/>
        <dbReference type="ChEBI" id="CHEBI:85452"/>
        <dbReference type="ChEBI" id="CHEBI:85454"/>
        <dbReference type="EC" id="2.1.1.37"/>
    </reaction>
</comment>
<dbReference type="GO" id="GO:0032259">
    <property type="term" value="P:methylation"/>
    <property type="evidence" value="ECO:0007669"/>
    <property type="project" value="UniProtKB-KW"/>
</dbReference>
<feature type="active site" evidence="7">
    <location>
        <position position="79"/>
    </location>
</feature>
<dbReference type="EC" id="2.1.1.37" evidence="1"/>
<dbReference type="GO" id="GO:0004519">
    <property type="term" value="F:endonuclease activity"/>
    <property type="evidence" value="ECO:0007669"/>
    <property type="project" value="UniProtKB-KW"/>
</dbReference>
<name>A0A6N9NLZ4_9FLAO</name>
<dbReference type="GO" id="GO:0003886">
    <property type="term" value="F:DNA (cytosine-5-)-methyltransferase activity"/>
    <property type="evidence" value="ECO:0007669"/>
    <property type="project" value="UniProtKB-EC"/>
</dbReference>
<dbReference type="PROSITE" id="PS51679">
    <property type="entry name" value="SAM_MT_C5"/>
    <property type="match status" value="1"/>
</dbReference>
<accession>A0A6N9NLZ4</accession>
<dbReference type="InterPro" id="IPR018117">
    <property type="entry name" value="C5_DNA_meth_AS"/>
</dbReference>
<keyword evidence="8" id="KW-0540">Nuclease</keyword>
<keyword evidence="8" id="KW-0255">Endonuclease</keyword>
<gene>
    <name evidence="8" type="ORF">GQN54_12195</name>
</gene>
<dbReference type="RefSeq" id="WP_160633836.1">
    <property type="nucleotide sequence ID" value="NZ_WWNE01000012.1"/>
</dbReference>
<evidence type="ECO:0000256" key="7">
    <source>
        <dbReference type="PROSITE-ProRule" id="PRU01016"/>
    </source>
</evidence>
<keyword evidence="4 7" id="KW-0949">S-adenosyl-L-methionine</keyword>
<dbReference type="PANTHER" id="PTHR46098">
    <property type="entry name" value="TRNA (CYTOSINE(38)-C(5))-METHYLTRANSFERASE"/>
    <property type="match status" value="1"/>
</dbReference>
<organism evidence="8 9">
    <name type="scientific">Acidiluteibacter ferrifornacis</name>
    <dbReference type="NCBI Taxonomy" id="2692424"/>
    <lineage>
        <taxon>Bacteria</taxon>
        <taxon>Pseudomonadati</taxon>
        <taxon>Bacteroidota</taxon>
        <taxon>Flavobacteriia</taxon>
        <taxon>Flavobacteriales</taxon>
        <taxon>Cryomorphaceae</taxon>
        <taxon>Acidiluteibacter</taxon>
    </lineage>
</organism>
<evidence type="ECO:0000256" key="4">
    <source>
        <dbReference type="ARBA" id="ARBA00022691"/>
    </source>
</evidence>
<evidence type="ECO:0000313" key="8">
    <source>
        <dbReference type="EMBL" id="NBG66879.1"/>
    </source>
</evidence>
<evidence type="ECO:0000256" key="5">
    <source>
        <dbReference type="ARBA" id="ARBA00022747"/>
    </source>
</evidence>
<keyword evidence="8" id="KW-0378">Hydrolase</keyword>
<sequence length="485" mass="54779">MGKDITFGSVCSGIEASQLAFSPYGFKQLWSSEIAEFPSKVLEHHFPDIPNVGDMINIPNSILNREFEAPDIFCGGTPCQAFSLAGWKNGLADERGQLTMTFIEIANAIDKIRLEDRKEKSIVLWENVEGVLNDRTNAFGNFIAGLAGFDEEIKIGKWTKSGYLEGKDRNVAWRVIDAKYFGLPHQRKRLYVLAGGKDFKPDQVLFEFDNKDIVKEIKLKAKKSASNLPDLFSPNLPEEKDENVFHKGGSKFQVFREYTDCLYAAYGTKWNGNAAAYNGSLYVAENDKIRRFTPLECERLMGFPDNYTKVNGNSHTNRFQAVGNSWAVPVVKWIGSKISEFMDKKTKNEFTEWQKAVQPKKNNNNALLYLLEGTNQISQTEFLNSSNIPNNPIYGDLKDIVEPNHALDKFYLSAKACAGILRRKEERNMKMNSELEYLMTIISKGENKSNTKEKKESQHVTLCISNSGFSDKKESILVNQSSVLG</sequence>
<evidence type="ECO:0000256" key="1">
    <source>
        <dbReference type="ARBA" id="ARBA00011975"/>
    </source>
</evidence>
<evidence type="ECO:0000256" key="2">
    <source>
        <dbReference type="ARBA" id="ARBA00022603"/>
    </source>
</evidence>
<protein>
    <recommendedName>
        <fullName evidence="1">DNA (cytosine-5-)-methyltransferase</fullName>
        <ecNumber evidence="1">2.1.1.37</ecNumber>
    </recommendedName>
</protein>
<keyword evidence="5" id="KW-0680">Restriction system</keyword>
<keyword evidence="3 7" id="KW-0808">Transferase</keyword>
<keyword evidence="2 7" id="KW-0489">Methyltransferase</keyword>
<dbReference type="InterPro" id="IPR050750">
    <property type="entry name" value="C5-MTase"/>
</dbReference>
<dbReference type="EMBL" id="WWNE01000012">
    <property type="protein sequence ID" value="NBG66879.1"/>
    <property type="molecule type" value="Genomic_DNA"/>
</dbReference>
<comment type="similarity">
    <text evidence="7">Belongs to the class I-like SAM-binding methyltransferase superfamily. C5-methyltransferase family.</text>
</comment>
<dbReference type="Gene3D" id="3.90.120.10">
    <property type="entry name" value="DNA Methylase, subunit A, domain 2"/>
    <property type="match status" value="1"/>
</dbReference>
<evidence type="ECO:0000313" key="9">
    <source>
        <dbReference type="Proteomes" id="UP000470771"/>
    </source>
</evidence>
<evidence type="ECO:0000256" key="6">
    <source>
        <dbReference type="ARBA" id="ARBA00047422"/>
    </source>
</evidence>
<dbReference type="Gene3D" id="3.40.50.150">
    <property type="entry name" value="Vaccinia Virus protein VP39"/>
    <property type="match status" value="1"/>
</dbReference>